<proteinExistence type="predicted"/>
<reference evidence="3 4" key="1">
    <citation type="submission" date="2016-04" db="EMBL/GenBank/DDBJ databases">
        <title>Evolutionary innovation and constraint leading to complex multicellularity in the Ascomycota.</title>
        <authorList>
            <person name="Cisse O."/>
            <person name="Nguyen A."/>
            <person name="Hewitt D.A."/>
            <person name="Jedd G."/>
            <person name="Stajich J.E."/>
        </authorList>
    </citation>
    <scope>NUCLEOTIDE SEQUENCE [LARGE SCALE GENOMIC DNA]</scope>
    <source>
        <strain evidence="3 4">DAH-3</strain>
    </source>
</reference>
<dbReference type="Proteomes" id="UP000186594">
    <property type="component" value="Unassembled WGS sequence"/>
</dbReference>
<dbReference type="GO" id="GO:0005762">
    <property type="term" value="C:mitochondrial large ribosomal subunit"/>
    <property type="evidence" value="ECO:0007669"/>
    <property type="project" value="InterPro"/>
</dbReference>
<dbReference type="Gene3D" id="6.20.130.10">
    <property type="match status" value="1"/>
</dbReference>
<dbReference type="GO" id="GO:0032543">
    <property type="term" value="P:mitochondrial translation"/>
    <property type="evidence" value="ECO:0007669"/>
    <property type="project" value="InterPro"/>
</dbReference>
<dbReference type="GO" id="GO:0003735">
    <property type="term" value="F:structural constituent of ribosome"/>
    <property type="evidence" value="ECO:0007669"/>
    <property type="project" value="InterPro"/>
</dbReference>
<evidence type="ECO:0000259" key="2">
    <source>
        <dbReference type="Pfam" id="PF21492"/>
    </source>
</evidence>
<dbReference type="Pfam" id="PF21492">
    <property type="entry name" value="bL31_N"/>
    <property type="match status" value="1"/>
</dbReference>
<evidence type="ECO:0000313" key="3">
    <source>
        <dbReference type="EMBL" id="OLL21981.1"/>
    </source>
</evidence>
<dbReference type="STRING" id="1198029.A0A1U7LHH8"/>
<evidence type="ECO:0000313" key="4">
    <source>
        <dbReference type="Proteomes" id="UP000186594"/>
    </source>
</evidence>
<keyword evidence="3" id="KW-0689">Ribosomal protein</keyword>
<sequence length="122" mass="13671">MLRQSAKIVLKRSSRRTAEPPLFKQTVVLSDGSTFTLPSTSPRPVVRSTKDVRNHPLWNPTDARSSAEADESGRLARFKSRFGGQYTADEQQTKEDNPMDWMCDDSIAAPSEGYDPKKGKKK</sequence>
<organism evidence="3 4">
    <name type="scientific">Neolecta irregularis (strain DAH-3)</name>
    <dbReference type="NCBI Taxonomy" id="1198029"/>
    <lineage>
        <taxon>Eukaryota</taxon>
        <taxon>Fungi</taxon>
        <taxon>Dikarya</taxon>
        <taxon>Ascomycota</taxon>
        <taxon>Taphrinomycotina</taxon>
        <taxon>Neolectales</taxon>
        <taxon>Neolectaceae</taxon>
        <taxon>Neolecta</taxon>
    </lineage>
</organism>
<feature type="compositionally biased region" description="Basic and acidic residues" evidence="1">
    <location>
        <begin position="65"/>
        <end position="74"/>
    </location>
</feature>
<keyword evidence="4" id="KW-1185">Reference proteome</keyword>
<comment type="caution">
    <text evidence="3">The sequence shown here is derived from an EMBL/GenBank/DDBJ whole genome shotgun (WGS) entry which is preliminary data.</text>
</comment>
<feature type="region of interest" description="Disordered" evidence="1">
    <location>
        <begin position="35"/>
        <end position="122"/>
    </location>
</feature>
<accession>A0A1U7LHH8</accession>
<keyword evidence="3" id="KW-0687">Ribonucleoprotein</keyword>
<name>A0A1U7LHH8_NEOID</name>
<feature type="domain" description="Ribosomal protein bL31m N-terminal" evidence="2">
    <location>
        <begin position="23"/>
        <end position="61"/>
    </location>
</feature>
<dbReference type="PANTHER" id="PTHR28174">
    <property type="entry name" value="54S RIBOSOMAL PROTEIN L36, MITOCHONDRIAL"/>
    <property type="match status" value="1"/>
</dbReference>
<dbReference type="PANTHER" id="PTHR28174:SF1">
    <property type="entry name" value="LARGE RIBOSOMAL SUBUNIT PROTEIN BL31M"/>
    <property type="match status" value="1"/>
</dbReference>
<gene>
    <name evidence="3" type="ORF">NEOLI_001793</name>
</gene>
<dbReference type="InterPro" id="IPR048874">
    <property type="entry name" value="Ribosomal_bL31m_N"/>
</dbReference>
<dbReference type="AlphaFoldDB" id="A0A1U7LHH8"/>
<dbReference type="InterPro" id="IPR034600">
    <property type="entry name" value="Ribosomal_bL31m"/>
</dbReference>
<dbReference type="OrthoDB" id="5587740at2759"/>
<evidence type="ECO:0000256" key="1">
    <source>
        <dbReference type="SAM" id="MobiDB-lite"/>
    </source>
</evidence>
<feature type="region of interest" description="Disordered" evidence="1">
    <location>
        <begin position="1"/>
        <end position="20"/>
    </location>
</feature>
<protein>
    <submittedName>
        <fullName evidence="3">54S ribosomal protein L36, mitochondrial</fullName>
    </submittedName>
</protein>
<dbReference type="EMBL" id="LXFE01004042">
    <property type="protein sequence ID" value="OLL21981.1"/>
    <property type="molecule type" value="Genomic_DNA"/>
</dbReference>